<proteinExistence type="predicted"/>
<name>A0A0M3G773_HAEHA</name>
<dbReference type="AlphaFoldDB" id="A0A0M3G773"/>
<comment type="caution">
    <text evidence="1">The sequence shown here is derived from an EMBL/GenBank/DDBJ whole genome shotgun (WGS) entry which is preliminary data.</text>
</comment>
<evidence type="ECO:0000313" key="2">
    <source>
        <dbReference type="Proteomes" id="UP000034750"/>
    </source>
</evidence>
<dbReference type="Proteomes" id="UP000034750">
    <property type="component" value="Unassembled WGS sequence"/>
</dbReference>
<accession>A0A0M3G773</accession>
<gene>
    <name evidence="1" type="ORF">AAX18_04270</name>
</gene>
<sequence>MNNVLKFLFISCFFFLLLSLLKEGAVDKGKNNKKKQDIYMLVLERYKDKIVDISDSNRTYASVKFYIKETNYNELNDFILSLGFVKVSDGDYCKGEQYMGVNFYDGLFFLNYFYPDLDICHLK</sequence>
<dbReference type="RefSeq" id="WP_046953076.1">
    <property type="nucleotide sequence ID" value="NZ_CP031238.1"/>
</dbReference>
<evidence type="ECO:0000313" key="1">
    <source>
        <dbReference type="EMBL" id="KKZ58845.1"/>
    </source>
</evidence>
<dbReference type="EMBL" id="LCTK01000018">
    <property type="protein sequence ID" value="KKZ58845.1"/>
    <property type="molecule type" value="Genomic_DNA"/>
</dbReference>
<reference evidence="1 2" key="1">
    <citation type="submission" date="2015-05" db="EMBL/GenBank/DDBJ databases">
        <title>Comparative analyses of the lipooligosaccharides from nottypeable Haemophilus influenzae and Haemophilus haemolyticus.</title>
        <authorList>
            <person name="Post D.M.B."/>
            <person name="Ketterer M.R."/>
            <person name="Coffin J.E."/>
            <person name="Reinders L.M."/>
            <person name="Munson R.S.Jr."/>
            <person name="Bair T.B."/>
            <person name="Murphy T.F."/>
            <person name="Foster E."/>
            <person name="Gibson B.W."/>
            <person name="Apicella M.A."/>
        </authorList>
    </citation>
    <scope>NUCLEOTIDE SEQUENCE [LARGE SCALE GENOMIC DNA]</scope>
    <source>
        <strain evidence="1 2">11P18</strain>
    </source>
</reference>
<dbReference type="PATRIC" id="fig|726.54.peg.857"/>
<protein>
    <submittedName>
        <fullName evidence="1">Uncharacterized protein</fullName>
    </submittedName>
</protein>
<organism evidence="1 2">
    <name type="scientific">Haemophilus haemolyticus</name>
    <dbReference type="NCBI Taxonomy" id="726"/>
    <lineage>
        <taxon>Bacteria</taxon>
        <taxon>Pseudomonadati</taxon>
        <taxon>Pseudomonadota</taxon>
        <taxon>Gammaproteobacteria</taxon>
        <taxon>Pasteurellales</taxon>
        <taxon>Pasteurellaceae</taxon>
        <taxon>Haemophilus</taxon>
    </lineage>
</organism>